<protein>
    <submittedName>
        <fullName evidence="1">Uncharacterized protein</fullName>
    </submittedName>
</protein>
<dbReference type="EMBL" id="CP052842">
    <property type="protein sequence ID" value="QJP88396.1"/>
    <property type="molecule type" value="Genomic_DNA"/>
</dbReference>
<dbReference type="SMR" id="A0A6M4JH27"/>
<dbReference type="RefSeq" id="WP_003231354.1">
    <property type="nucleotide sequence ID" value="NC_000964.3"/>
</dbReference>
<gene>
    <name evidence="1" type="ORF">HIR78_10270</name>
</gene>
<name>A0A6M4JH27_BACSU</name>
<dbReference type="OrthoDB" id="1456570at2"/>
<dbReference type="KEGG" id="bsu:BSU18870"/>
<dbReference type="AlphaFoldDB" id="A0A6M4JH27"/>
<reference evidence="1" key="1">
    <citation type="submission" date="2020-04" db="EMBL/GenBank/DDBJ databases">
        <title>Phage recombination drives evolution of spore-forming Bacilli.</title>
        <authorList>
            <person name="Dragos A."/>
            <person name="Kovacs A.T."/>
        </authorList>
    </citation>
    <scope>NUCLEOTIDE SEQUENCE</scope>
    <source>
        <strain evidence="1">168</strain>
    </source>
</reference>
<sequence>MPKLYTCLICGYKGLIQNPLNNDGEYQKTFDICPCCDFEYGYSEDHDVSLGFIVTPDYLIDAAIQLYRKQWIENGMKTANPEDIPEELRNGDCLKFEVLLKQLNSLNLDTENFEIKGFNGY</sequence>
<accession>A0A6M4JH27</accession>
<organism evidence="1">
    <name type="scientific">Bacillus subtilis (strain 168)</name>
    <dbReference type="NCBI Taxonomy" id="224308"/>
    <lineage>
        <taxon>Bacteria</taxon>
        <taxon>Bacillati</taxon>
        <taxon>Bacillota</taxon>
        <taxon>Bacilli</taxon>
        <taxon>Bacillales</taxon>
        <taxon>Bacillaceae</taxon>
        <taxon>Bacillus</taxon>
    </lineage>
</organism>
<proteinExistence type="predicted"/>
<evidence type="ECO:0000313" key="1">
    <source>
        <dbReference type="EMBL" id="QJP88396.1"/>
    </source>
</evidence>